<proteinExistence type="predicted"/>
<organism evidence="1 2">
    <name type="scientific">Haloplanus salinus</name>
    <dbReference type="NCBI Taxonomy" id="1126245"/>
    <lineage>
        <taxon>Archaea</taxon>
        <taxon>Methanobacteriati</taxon>
        <taxon>Methanobacteriota</taxon>
        <taxon>Stenosarchaea group</taxon>
        <taxon>Halobacteria</taxon>
        <taxon>Halobacteriales</taxon>
        <taxon>Haloferacaceae</taxon>
        <taxon>Haloplanus</taxon>
    </lineage>
</organism>
<reference evidence="1 2" key="1">
    <citation type="submission" date="2018-07" db="EMBL/GenBank/DDBJ databases">
        <title>Genome sequences of Haloplanus salinus JCM 18368T.</title>
        <authorList>
            <person name="Kim Y.B."/>
            <person name="Roh S.W."/>
        </authorList>
    </citation>
    <scope>NUCLEOTIDE SEQUENCE [LARGE SCALE GENOMIC DNA]</scope>
    <source>
        <strain evidence="1 2">JCM 18368</strain>
    </source>
</reference>
<accession>A0A368NCP2</accession>
<keyword evidence="2" id="KW-1185">Reference proteome</keyword>
<comment type="caution">
    <text evidence="1">The sequence shown here is derived from an EMBL/GenBank/DDBJ whole genome shotgun (WGS) entry which is preliminary data.</text>
</comment>
<dbReference type="Pfam" id="PF06510">
    <property type="entry name" value="DUF1102"/>
    <property type="match status" value="1"/>
</dbReference>
<sequence>MKRRQLLLGAGTLLGAGGALGTGAFTSVSADRSVQVNVVDDASAYLRLVPVPGSGNAAYVNTDGGTLSIDISDGNDNVLGNGVNPNATTVFDDLFRIENQGTQTIYVWILESGGRNGSKRHAFYAGSWEQGGTSARAISLADYNNGVGTLKRDGRQRQPQFDAGIDTAAVELGVGEFVDVGLVVDTPEGSAGSAILKDGQTMTINATADREGLADVFTPVYDPS</sequence>
<dbReference type="Proteomes" id="UP000252189">
    <property type="component" value="Unassembled WGS sequence"/>
</dbReference>
<dbReference type="InterPro" id="IPR009482">
    <property type="entry name" value="DUF1102"/>
</dbReference>
<protein>
    <submittedName>
        <fullName evidence="1">DUF1102 domain-containing protein</fullName>
    </submittedName>
</protein>
<gene>
    <name evidence="1" type="ORF">DU504_08730</name>
</gene>
<evidence type="ECO:0000313" key="1">
    <source>
        <dbReference type="EMBL" id="RCU47375.1"/>
    </source>
</evidence>
<dbReference type="EMBL" id="QPHM01000001">
    <property type="protein sequence ID" value="RCU47375.1"/>
    <property type="molecule type" value="Genomic_DNA"/>
</dbReference>
<dbReference type="AlphaFoldDB" id="A0A368NCP2"/>
<name>A0A368NCP2_9EURY</name>
<evidence type="ECO:0000313" key="2">
    <source>
        <dbReference type="Proteomes" id="UP000252189"/>
    </source>
</evidence>